<gene>
    <name evidence="3" type="ORF">LTR82_012631</name>
</gene>
<comment type="caution">
    <text evidence="3">The sequence shown here is derived from an EMBL/GenBank/DDBJ whole genome shotgun (WGS) entry which is preliminary data.</text>
</comment>
<sequence>MANTALTSRFSSLPDYKRLLEEIGKKIEASKEKLHLHAESDHSDEQVPVQTPAVPDYEALRKGLSERWKGYPEDNSLDATIEMLCYADVLLARLALLTEFMSMEEVEDDETNGVKKLDKARMQLPAYDDGVVRLERVLQTSRRTLKDVHPFHAWDARLSDVAIDTVSRERFEHQLAEYQSRVKDEDYQGWQTVYEMQIELQKRLMAEAGRTAQVVSLVIYLVLDSGAFHTWDRSWATASQSLYSELQKRYTKIAMAVFGGMTLLVPMLIMVLHPGIITVLVTTSVSVLVVAVTLAAIVKEADAKDVVLATLAYAAVLVVFVGASGGSGNSASDGSSQGSRLSNGKVGGIVVGSIFGTLLLLSTAVGLWFAYNWGGTVLDRDPQQISIERIDQWRLREMELKQEMKEEKEGAQKAPLPPLDARRRPRDFDVNDAERGEGAREVVVEEPTTHAQPREGHGAKDIRGARAESV</sequence>
<evidence type="ECO:0000313" key="3">
    <source>
        <dbReference type="EMBL" id="KAK0315304.1"/>
    </source>
</evidence>
<feature type="transmembrane region" description="Helical" evidence="2">
    <location>
        <begin position="346"/>
        <end position="371"/>
    </location>
</feature>
<protein>
    <submittedName>
        <fullName evidence="3">Uncharacterized protein</fullName>
    </submittedName>
</protein>
<proteinExistence type="predicted"/>
<feature type="transmembrane region" description="Helical" evidence="2">
    <location>
        <begin position="277"/>
        <end position="298"/>
    </location>
</feature>
<feature type="transmembrane region" description="Helical" evidence="2">
    <location>
        <begin position="305"/>
        <end position="326"/>
    </location>
</feature>
<reference evidence="3" key="1">
    <citation type="submission" date="2021-12" db="EMBL/GenBank/DDBJ databases">
        <title>Black yeast isolated from Biological Soil Crust.</title>
        <authorList>
            <person name="Kurbessoian T."/>
        </authorList>
    </citation>
    <scope>NUCLEOTIDE SEQUENCE</scope>
    <source>
        <strain evidence="3">CCFEE 5208</strain>
    </source>
</reference>
<dbReference type="EMBL" id="JASUXU010000051">
    <property type="protein sequence ID" value="KAK0315304.1"/>
    <property type="molecule type" value="Genomic_DNA"/>
</dbReference>
<evidence type="ECO:0000256" key="2">
    <source>
        <dbReference type="SAM" id="Phobius"/>
    </source>
</evidence>
<keyword evidence="2" id="KW-0472">Membrane</keyword>
<dbReference type="AlphaFoldDB" id="A0AAN6FHW4"/>
<feature type="transmembrane region" description="Helical" evidence="2">
    <location>
        <begin position="253"/>
        <end position="271"/>
    </location>
</feature>
<accession>A0AAN6FHW4</accession>
<name>A0AAN6FHW4_9PEZI</name>
<keyword evidence="2" id="KW-0812">Transmembrane</keyword>
<organism evidence="3 4">
    <name type="scientific">Friedmanniomyces endolithicus</name>
    <dbReference type="NCBI Taxonomy" id="329885"/>
    <lineage>
        <taxon>Eukaryota</taxon>
        <taxon>Fungi</taxon>
        <taxon>Dikarya</taxon>
        <taxon>Ascomycota</taxon>
        <taxon>Pezizomycotina</taxon>
        <taxon>Dothideomycetes</taxon>
        <taxon>Dothideomycetidae</taxon>
        <taxon>Mycosphaerellales</taxon>
        <taxon>Teratosphaeriaceae</taxon>
        <taxon>Friedmanniomyces</taxon>
    </lineage>
</organism>
<dbReference type="Proteomes" id="UP001168146">
    <property type="component" value="Unassembled WGS sequence"/>
</dbReference>
<feature type="compositionally biased region" description="Basic and acidic residues" evidence="1">
    <location>
        <begin position="420"/>
        <end position="443"/>
    </location>
</feature>
<evidence type="ECO:0000313" key="4">
    <source>
        <dbReference type="Proteomes" id="UP001168146"/>
    </source>
</evidence>
<feature type="compositionally biased region" description="Basic and acidic residues" evidence="1">
    <location>
        <begin position="452"/>
        <end position="470"/>
    </location>
</feature>
<evidence type="ECO:0000256" key="1">
    <source>
        <dbReference type="SAM" id="MobiDB-lite"/>
    </source>
</evidence>
<feature type="region of interest" description="Disordered" evidence="1">
    <location>
        <begin position="403"/>
        <end position="470"/>
    </location>
</feature>
<keyword evidence="2" id="KW-1133">Transmembrane helix</keyword>